<name>A0A975BHQ2_9BACT</name>
<protein>
    <submittedName>
        <fullName evidence="1">Uncharacterized protein</fullName>
    </submittedName>
</protein>
<dbReference type="Proteomes" id="UP000663722">
    <property type="component" value="Chromosome"/>
</dbReference>
<accession>A0A975BHQ2</accession>
<evidence type="ECO:0000313" key="1">
    <source>
        <dbReference type="EMBL" id="QTA85240.1"/>
    </source>
</evidence>
<sequence>MSEEHSNIKKACRTVFPMGFGVQKLEDGMIISEFVDTVYNEGYDAETIL</sequence>
<keyword evidence="2" id="KW-1185">Reference proteome</keyword>
<reference evidence="1" key="1">
    <citation type="journal article" date="2021" name="Microb. Physiol.">
        <title>Proteogenomic Insights into the Physiology of Marine, Sulfate-Reducing, Filamentous Desulfonema limicola and Desulfonema magnum.</title>
        <authorList>
            <person name="Schnaars V."/>
            <person name="Wohlbrand L."/>
            <person name="Scheve S."/>
            <person name="Hinrichs C."/>
            <person name="Reinhardt R."/>
            <person name="Rabus R."/>
        </authorList>
    </citation>
    <scope>NUCLEOTIDE SEQUENCE</scope>
    <source>
        <strain evidence="1">4be13</strain>
    </source>
</reference>
<proteinExistence type="predicted"/>
<organism evidence="1 2">
    <name type="scientific">Desulfonema magnum</name>
    <dbReference type="NCBI Taxonomy" id="45655"/>
    <lineage>
        <taxon>Bacteria</taxon>
        <taxon>Pseudomonadati</taxon>
        <taxon>Thermodesulfobacteriota</taxon>
        <taxon>Desulfobacteria</taxon>
        <taxon>Desulfobacterales</taxon>
        <taxon>Desulfococcaceae</taxon>
        <taxon>Desulfonema</taxon>
    </lineage>
</organism>
<dbReference type="RefSeq" id="WP_207681379.1">
    <property type="nucleotide sequence ID" value="NZ_CP061800.1"/>
</dbReference>
<dbReference type="AlphaFoldDB" id="A0A975BHQ2"/>
<dbReference type="EMBL" id="CP061800">
    <property type="protein sequence ID" value="QTA85240.1"/>
    <property type="molecule type" value="Genomic_DNA"/>
</dbReference>
<gene>
    <name evidence="1" type="ORF">dnm_012450</name>
</gene>
<evidence type="ECO:0000313" key="2">
    <source>
        <dbReference type="Proteomes" id="UP000663722"/>
    </source>
</evidence>
<dbReference type="KEGG" id="dmm:dnm_012450"/>